<dbReference type="SMART" id="SM00530">
    <property type="entry name" value="HTH_XRE"/>
    <property type="match status" value="1"/>
</dbReference>
<name>A0A542YA72_9MICO</name>
<dbReference type="AlphaFoldDB" id="A0A542YA72"/>
<dbReference type="RefSeq" id="WP_141881528.1">
    <property type="nucleotide sequence ID" value="NZ_VFOM01000003.1"/>
</dbReference>
<keyword evidence="3" id="KW-1185">Reference proteome</keyword>
<dbReference type="InterPro" id="IPR010982">
    <property type="entry name" value="Lambda_DNA-bd_dom_sf"/>
</dbReference>
<accession>A0A542YA72</accession>
<dbReference type="InterPro" id="IPR001387">
    <property type="entry name" value="Cro/C1-type_HTH"/>
</dbReference>
<dbReference type="SUPFAM" id="SSF47413">
    <property type="entry name" value="lambda repressor-like DNA-binding domains"/>
    <property type="match status" value="1"/>
</dbReference>
<proteinExistence type="predicted"/>
<organism evidence="2 3">
    <name type="scientific">Homoserinimonas aerilata</name>
    <dbReference type="NCBI Taxonomy" id="1162970"/>
    <lineage>
        <taxon>Bacteria</taxon>
        <taxon>Bacillati</taxon>
        <taxon>Actinomycetota</taxon>
        <taxon>Actinomycetes</taxon>
        <taxon>Micrococcales</taxon>
        <taxon>Microbacteriaceae</taxon>
        <taxon>Homoserinimonas</taxon>
    </lineage>
</organism>
<comment type="caution">
    <text evidence="2">The sequence shown here is derived from an EMBL/GenBank/DDBJ whole genome shotgun (WGS) entry which is preliminary data.</text>
</comment>
<evidence type="ECO:0000313" key="3">
    <source>
        <dbReference type="Proteomes" id="UP000317998"/>
    </source>
</evidence>
<evidence type="ECO:0000313" key="2">
    <source>
        <dbReference type="EMBL" id="TQL45006.1"/>
    </source>
</evidence>
<reference evidence="2 3" key="1">
    <citation type="submission" date="2019-06" db="EMBL/GenBank/DDBJ databases">
        <title>Sequencing the genomes of 1000 actinobacteria strains.</title>
        <authorList>
            <person name="Klenk H.-P."/>
        </authorList>
    </citation>
    <scope>NUCLEOTIDE SEQUENCE [LARGE SCALE GENOMIC DNA]</scope>
    <source>
        <strain evidence="2 3">DSM 26477</strain>
    </source>
</reference>
<protein>
    <submittedName>
        <fullName evidence="2">Y4mF family transcriptional regulator</fullName>
    </submittedName>
</protein>
<evidence type="ECO:0000259" key="1">
    <source>
        <dbReference type="PROSITE" id="PS50943"/>
    </source>
</evidence>
<dbReference type="Proteomes" id="UP000317998">
    <property type="component" value="Unassembled WGS sequence"/>
</dbReference>
<dbReference type="GO" id="GO:0003677">
    <property type="term" value="F:DNA binding"/>
    <property type="evidence" value="ECO:0007669"/>
    <property type="project" value="InterPro"/>
</dbReference>
<dbReference type="Gene3D" id="1.10.260.40">
    <property type="entry name" value="lambda repressor-like DNA-binding domains"/>
    <property type="match status" value="1"/>
</dbReference>
<feature type="domain" description="HTH cro/C1-type" evidence="1">
    <location>
        <begin position="13"/>
        <end position="67"/>
    </location>
</feature>
<sequence length="73" mass="7963">MRVRAASDFGALVAERREALGLTQAELAGRAGVAREWLVRLENGKPTVTVHRLLRVLRELGLEVTVAAAEVDK</sequence>
<gene>
    <name evidence="2" type="ORF">FB562_2416</name>
</gene>
<dbReference type="OrthoDB" id="4557883at2"/>
<dbReference type="CDD" id="cd00093">
    <property type="entry name" value="HTH_XRE"/>
    <property type="match status" value="1"/>
</dbReference>
<dbReference type="EMBL" id="VFOM01000003">
    <property type="protein sequence ID" value="TQL45006.1"/>
    <property type="molecule type" value="Genomic_DNA"/>
</dbReference>
<dbReference type="Pfam" id="PF13560">
    <property type="entry name" value="HTH_31"/>
    <property type="match status" value="1"/>
</dbReference>
<dbReference type="PROSITE" id="PS50943">
    <property type="entry name" value="HTH_CROC1"/>
    <property type="match status" value="1"/>
</dbReference>